<dbReference type="Gene3D" id="1.10.10.60">
    <property type="entry name" value="Homeodomain-like"/>
    <property type="match status" value="1"/>
</dbReference>
<evidence type="ECO:0000256" key="1">
    <source>
        <dbReference type="PROSITE-ProRule" id="PRU00108"/>
    </source>
</evidence>
<proteinExistence type="predicted"/>
<keyword evidence="1 2" id="KW-0238">DNA-binding</keyword>
<keyword evidence="5" id="KW-1185">Reference proteome</keyword>
<dbReference type="SUPFAM" id="SSF46689">
    <property type="entry name" value="Homeodomain-like"/>
    <property type="match status" value="1"/>
</dbReference>
<organism evidence="4 5">
    <name type="scientific">Ridgeia piscesae</name>
    <name type="common">Tubeworm</name>
    <dbReference type="NCBI Taxonomy" id="27915"/>
    <lineage>
        <taxon>Eukaryota</taxon>
        <taxon>Metazoa</taxon>
        <taxon>Spiralia</taxon>
        <taxon>Lophotrochozoa</taxon>
        <taxon>Annelida</taxon>
        <taxon>Polychaeta</taxon>
        <taxon>Sedentaria</taxon>
        <taxon>Canalipalpata</taxon>
        <taxon>Sabellida</taxon>
        <taxon>Siboglinidae</taxon>
        <taxon>Ridgeia</taxon>
    </lineage>
</organism>
<dbReference type="Proteomes" id="UP001209878">
    <property type="component" value="Unassembled WGS sequence"/>
</dbReference>
<dbReference type="PANTHER" id="PTHR46892:SF3">
    <property type="entry name" value="VISUAL SYSTEM HOMEOBOX 2"/>
    <property type="match status" value="1"/>
</dbReference>
<evidence type="ECO:0000313" key="4">
    <source>
        <dbReference type="EMBL" id="KAK2193217.1"/>
    </source>
</evidence>
<evidence type="ECO:0000256" key="2">
    <source>
        <dbReference type="RuleBase" id="RU000682"/>
    </source>
</evidence>
<dbReference type="InterPro" id="IPR001356">
    <property type="entry name" value="HD"/>
</dbReference>
<dbReference type="GO" id="GO:1990837">
    <property type="term" value="F:sequence-specific double-stranded DNA binding"/>
    <property type="evidence" value="ECO:0007669"/>
    <property type="project" value="TreeGrafter"/>
</dbReference>
<dbReference type="InterPro" id="IPR009057">
    <property type="entry name" value="Homeodomain-like_sf"/>
</dbReference>
<dbReference type="PANTHER" id="PTHR46892">
    <property type="entry name" value="VISUAL SYSTEM HOMEOBOX 2"/>
    <property type="match status" value="1"/>
</dbReference>
<dbReference type="GO" id="GO:0006357">
    <property type="term" value="P:regulation of transcription by RNA polymerase II"/>
    <property type="evidence" value="ECO:0007669"/>
    <property type="project" value="TreeGrafter"/>
</dbReference>
<dbReference type="PROSITE" id="PS50071">
    <property type="entry name" value="HOMEOBOX_2"/>
    <property type="match status" value="1"/>
</dbReference>
<feature type="domain" description="Homeobox" evidence="3">
    <location>
        <begin position="1"/>
        <end position="47"/>
    </location>
</feature>
<dbReference type="InterPro" id="IPR052294">
    <property type="entry name" value="VSX_homeobox_regulators"/>
</dbReference>
<comment type="subcellular location">
    <subcellularLocation>
        <location evidence="1 2">Nucleus</location>
    </subcellularLocation>
</comment>
<reference evidence="4" key="1">
    <citation type="journal article" date="2023" name="Mol. Biol. Evol.">
        <title>Third-Generation Sequencing Reveals the Adaptive Role of the Epigenome in Three Deep-Sea Polychaetes.</title>
        <authorList>
            <person name="Perez M."/>
            <person name="Aroh O."/>
            <person name="Sun Y."/>
            <person name="Lan Y."/>
            <person name="Juniper S.K."/>
            <person name="Young C.R."/>
            <person name="Angers B."/>
            <person name="Qian P.Y."/>
        </authorList>
    </citation>
    <scope>NUCLEOTIDE SEQUENCE</scope>
    <source>
        <strain evidence="4">R07B-5</strain>
    </source>
</reference>
<keyword evidence="1 2" id="KW-0371">Homeobox</keyword>
<comment type="caution">
    <text evidence="4">The sequence shown here is derived from an EMBL/GenBank/DDBJ whole genome shotgun (WGS) entry which is preliminary data.</text>
</comment>
<dbReference type="SMART" id="SM00389">
    <property type="entry name" value="HOX"/>
    <property type="match status" value="1"/>
</dbReference>
<gene>
    <name evidence="4" type="ORF">NP493_16g01047</name>
</gene>
<evidence type="ECO:0000313" key="5">
    <source>
        <dbReference type="Proteomes" id="UP001209878"/>
    </source>
</evidence>
<dbReference type="Pfam" id="PF00046">
    <property type="entry name" value="Homeodomain"/>
    <property type="match status" value="1"/>
</dbReference>
<evidence type="ECO:0000259" key="3">
    <source>
        <dbReference type="PROSITE" id="PS50071"/>
    </source>
</evidence>
<dbReference type="AlphaFoldDB" id="A0AAD9PER4"/>
<dbReference type="EMBL" id="JAODUO010000015">
    <property type="protein sequence ID" value="KAK2193217.1"/>
    <property type="molecule type" value="Genomic_DNA"/>
</dbReference>
<dbReference type="CDD" id="cd00086">
    <property type="entry name" value="homeodomain"/>
    <property type="match status" value="1"/>
</dbReference>
<feature type="DNA-binding region" description="Homeobox" evidence="1">
    <location>
        <begin position="3"/>
        <end position="48"/>
    </location>
</feature>
<dbReference type="GO" id="GO:0005634">
    <property type="term" value="C:nucleus"/>
    <property type="evidence" value="ECO:0007669"/>
    <property type="project" value="UniProtKB-SubCell"/>
</dbReference>
<protein>
    <recommendedName>
        <fullName evidence="3">Homeobox domain-containing protein</fullName>
    </recommendedName>
</protein>
<name>A0AAD9PER4_RIDPI</name>
<keyword evidence="1 2" id="KW-0539">Nucleus</keyword>
<sequence>LLPRPRTIFTSYQLEELDKAFRDAHYPDVNAREMLSLRTNLPEDRIQRHAHFTRWITLVFIRLDPSTPDATGICALSGDYHRFYACGDSHNPRLISGEFIARSAARR</sequence>
<accession>A0AAD9PER4</accession>
<feature type="non-terminal residue" evidence="4">
    <location>
        <position position="107"/>
    </location>
</feature>